<dbReference type="SMART" id="SM00871">
    <property type="entry name" value="AraC_E_bind"/>
    <property type="match status" value="1"/>
</dbReference>
<proteinExistence type="predicted"/>
<evidence type="ECO:0000313" key="3">
    <source>
        <dbReference type="EMBL" id="GGT31809.1"/>
    </source>
</evidence>
<feature type="domain" description="AraC effector-binding" evidence="2">
    <location>
        <begin position="20"/>
        <end position="181"/>
    </location>
</feature>
<evidence type="ECO:0000259" key="2">
    <source>
        <dbReference type="SMART" id="SM00871"/>
    </source>
</evidence>
<protein>
    <submittedName>
        <fullName evidence="3">DNA gyrase inhibitor</fullName>
    </submittedName>
</protein>
<dbReference type="Proteomes" id="UP000619486">
    <property type="component" value="Unassembled WGS sequence"/>
</dbReference>
<feature type="region of interest" description="Disordered" evidence="1">
    <location>
        <begin position="1"/>
        <end position="20"/>
    </location>
</feature>
<reference evidence="3" key="2">
    <citation type="submission" date="2020-09" db="EMBL/GenBank/DDBJ databases">
        <authorList>
            <person name="Sun Q."/>
            <person name="Ohkuma M."/>
        </authorList>
    </citation>
    <scope>NUCLEOTIDE SEQUENCE</scope>
    <source>
        <strain evidence="3">JCM 3172</strain>
    </source>
</reference>
<name>A0A918LNS6_9ACTN</name>
<sequence length="187" mass="20520">MGTDPDPASVATSAEASNQASIQVVERAEQPYVFVRRSVRMDGFAEIADRLPELIGWLMNRGIEVTDAPFFRFNTVDMTGESDVEAGVPVAEAPEPEGDIGVAVLPAGRYVTARHLGHPDGLFAAAEALRAWAAARGLEWDMIREPDGAERWGCRIESYRTDPRVEPDPARWETELAFRLADRPPGT</sequence>
<evidence type="ECO:0000256" key="1">
    <source>
        <dbReference type="SAM" id="MobiDB-lite"/>
    </source>
</evidence>
<feature type="compositionally biased region" description="Polar residues" evidence="1">
    <location>
        <begin position="10"/>
        <end position="20"/>
    </location>
</feature>
<evidence type="ECO:0000313" key="4">
    <source>
        <dbReference type="Proteomes" id="UP000619486"/>
    </source>
</evidence>
<dbReference type="Gene3D" id="3.20.80.10">
    <property type="entry name" value="Regulatory factor, effector binding domain"/>
    <property type="match status" value="1"/>
</dbReference>
<accession>A0A918LNS6</accession>
<dbReference type="InterPro" id="IPR029442">
    <property type="entry name" value="GyrI-like"/>
</dbReference>
<keyword evidence="4" id="KW-1185">Reference proteome</keyword>
<reference evidence="3" key="1">
    <citation type="journal article" date="2014" name="Int. J. Syst. Evol. Microbiol.">
        <title>Complete genome sequence of Corynebacterium casei LMG S-19264T (=DSM 44701T), isolated from a smear-ripened cheese.</title>
        <authorList>
            <consortium name="US DOE Joint Genome Institute (JGI-PGF)"/>
            <person name="Walter F."/>
            <person name="Albersmeier A."/>
            <person name="Kalinowski J."/>
            <person name="Ruckert C."/>
        </authorList>
    </citation>
    <scope>NUCLEOTIDE SEQUENCE</scope>
    <source>
        <strain evidence="3">JCM 3172</strain>
    </source>
</reference>
<gene>
    <name evidence="3" type="ORF">GCM10014713_26780</name>
</gene>
<dbReference type="EMBL" id="BMQQ01000008">
    <property type="protein sequence ID" value="GGT31809.1"/>
    <property type="molecule type" value="Genomic_DNA"/>
</dbReference>
<organism evidence="3 4">
    <name type="scientific">Streptomyces purpureus</name>
    <dbReference type="NCBI Taxonomy" id="1951"/>
    <lineage>
        <taxon>Bacteria</taxon>
        <taxon>Bacillati</taxon>
        <taxon>Actinomycetota</taxon>
        <taxon>Actinomycetes</taxon>
        <taxon>Kitasatosporales</taxon>
        <taxon>Streptomycetaceae</taxon>
        <taxon>Streptomyces</taxon>
    </lineage>
</organism>
<dbReference type="InterPro" id="IPR010499">
    <property type="entry name" value="AraC_E-bd"/>
</dbReference>
<dbReference type="AlphaFoldDB" id="A0A918LNS6"/>
<comment type="caution">
    <text evidence="3">The sequence shown here is derived from an EMBL/GenBank/DDBJ whole genome shotgun (WGS) entry which is preliminary data.</text>
</comment>
<dbReference type="Pfam" id="PF06445">
    <property type="entry name" value="GyrI-like"/>
    <property type="match status" value="1"/>
</dbReference>
<dbReference type="InterPro" id="IPR011256">
    <property type="entry name" value="Reg_factor_effector_dom_sf"/>
</dbReference>
<dbReference type="RefSeq" id="WP_189201805.1">
    <property type="nucleotide sequence ID" value="NZ_BMQQ01000008.1"/>
</dbReference>
<dbReference type="SUPFAM" id="SSF55136">
    <property type="entry name" value="Probable bacterial effector-binding domain"/>
    <property type="match status" value="1"/>
</dbReference>